<gene>
    <name evidence="3" type="ORF">AV274_1015</name>
</gene>
<evidence type="ECO:0000313" key="4">
    <source>
        <dbReference type="Proteomes" id="UP000078348"/>
    </source>
</evidence>
<name>A0A196SJN7_BLAHN</name>
<reference evidence="3 4" key="1">
    <citation type="submission" date="2016-05" db="EMBL/GenBank/DDBJ databases">
        <title>Nuclear genome of Blastocystis sp. subtype 1 NandII.</title>
        <authorList>
            <person name="Gentekaki E."/>
            <person name="Curtis B."/>
            <person name="Stairs C."/>
            <person name="Eme L."/>
            <person name="Herman E."/>
            <person name="Klimes V."/>
            <person name="Arias M.C."/>
            <person name="Elias M."/>
            <person name="Hilliou F."/>
            <person name="Klute M."/>
            <person name="Malik S.-B."/>
            <person name="Pightling A."/>
            <person name="Rachubinski R."/>
            <person name="Salas D."/>
            <person name="Schlacht A."/>
            <person name="Suga H."/>
            <person name="Archibald J."/>
            <person name="Ball S.G."/>
            <person name="Clark G."/>
            <person name="Dacks J."/>
            <person name="Van Der Giezen M."/>
            <person name="Tsaousis A."/>
            <person name="Roger A."/>
        </authorList>
    </citation>
    <scope>NUCLEOTIDE SEQUENCE [LARGE SCALE GENOMIC DNA]</scope>
    <source>
        <strain evidence="4">ATCC 50177 / NandII</strain>
    </source>
</reference>
<feature type="coiled-coil region" evidence="1">
    <location>
        <begin position="194"/>
        <end position="221"/>
    </location>
</feature>
<feature type="compositionally biased region" description="Low complexity" evidence="2">
    <location>
        <begin position="44"/>
        <end position="55"/>
    </location>
</feature>
<dbReference type="AlphaFoldDB" id="A0A196SJN7"/>
<feature type="compositionally biased region" description="Polar residues" evidence="2">
    <location>
        <begin position="56"/>
        <end position="72"/>
    </location>
</feature>
<feature type="region of interest" description="Disordered" evidence="2">
    <location>
        <begin position="44"/>
        <end position="80"/>
    </location>
</feature>
<keyword evidence="1" id="KW-0175">Coiled coil</keyword>
<dbReference type="Proteomes" id="UP000078348">
    <property type="component" value="Unassembled WGS sequence"/>
</dbReference>
<protein>
    <submittedName>
        <fullName evidence="3">Uncharacterized protein</fullName>
    </submittedName>
</protein>
<sequence length="349" mass="39645">MLSRTVLALKSTIPLAAKGAAFEGIPRCTAVWRDYRTRSHFSPAEAAEATAPLPEQTESPAQESTQEPTAPTSVHREIKSKRSGVDAYSLLEDDSDYAVSMAKAVRESDNVFRRAEGEEPLGEKQEVSAENVSAMNFEDAYFRLDDEMNYRFVQDNINYGLNEKAFHTGEDTTFVSREDANALFDAIMAKDPNTVLTEEEKKRLSLEREEVKEEEKEVKRNTWFNFMPAKEKPEGLFGSYSPDQIFSSLEWDLLSRNAREVYKYEKDDMLLTEEVLQHAKMPEPVAAPAIPKYPNLEKYAQMVAFAVNRNGDYSMEEKQKIMDILAKVGSLDSDVDDSPKSEFKERKNL</sequence>
<comment type="caution">
    <text evidence="3">The sequence shown here is derived from an EMBL/GenBank/DDBJ whole genome shotgun (WGS) entry which is preliminary data.</text>
</comment>
<proteinExistence type="predicted"/>
<organism evidence="3 4">
    <name type="scientific">Blastocystis sp. subtype 1 (strain ATCC 50177 / NandII)</name>
    <dbReference type="NCBI Taxonomy" id="478820"/>
    <lineage>
        <taxon>Eukaryota</taxon>
        <taxon>Sar</taxon>
        <taxon>Stramenopiles</taxon>
        <taxon>Bigyra</taxon>
        <taxon>Opalozoa</taxon>
        <taxon>Opalinata</taxon>
        <taxon>Blastocystidae</taxon>
        <taxon>Blastocystis</taxon>
    </lineage>
</organism>
<evidence type="ECO:0000256" key="2">
    <source>
        <dbReference type="SAM" id="MobiDB-lite"/>
    </source>
</evidence>
<dbReference type="EMBL" id="LXWW01000038">
    <property type="protein sequence ID" value="OAO17253.1"/>
    <property type="molecule type" value="Genomic_DNA"/>
</dbReference>
<accession>A0A196SJN7</accession>
<evidence type="ECO:0000313" key="3">
    <source>
        <dbReference type="EMBL" id="OAO17253.1"/>
    </source>
</evidence>
<keyword evidence="4" id="KW-1185">Reference proteome</keyword>
<evidence type="ECO:0000256" key="1">
    <source>
        <dbReference type="SAM" id="Coils"/>
    </source>
</evidence>